<dbReference type="Pfam" id="PF10566">
    <property type="entry name" value="Glyco_hydro_97"/>
    <property type="match status" value="1"/>
</dbReference>
<dbReference type="InterPro" id="IPR029483">
    <property type="entry name" value="GH97_C"/>
</dbReference>
<dbReference type="InterPro" id="IPR013785">
    <property type="entry name" value="Aldolase_TIM"/>
</dbReference>
<feature type="domain" description="Glycosyl-hydrolase 97 catalytic" evidence="1">
    <location>
        <begin position="301"/>
        <end position="478"/>
    </location>
</feature>
<evidence type="ECO:0000259" key="1">
    <source>
        <dbReference type="Pfam" id="PF10566"/>
    </source>
</evidence>
<protein>
    <submittedName>
        <fullName evidence="4">Alpha-glucosidase</fullName>
    </submittedName>
</protein>
<name>A0A521FGT2_9BACT</name>
<dbReference type="EMBL" id="FXTP01000019">
    <property type="protein sequence ID" value="SMO95382.1"/>
    <property type="molecule type" value="Genomic_DNA"/>
</dbReference>
<dbReference type="AlphaFoldDB" id="A0A521FGT2"/>
<dbReference type="Proteomes" id="UP000317557">
    <property type="component" value="Unassembled WGS sequence"/>
</dbReference>
<feature type="domain" description="Glycosyl-hydrolase 97 N-terminal" evidence="2">
    <location>
        <begin position="39"/>
        <end position="283"/>
    </location>
</feature>
<dbReference type="Pfam" id="PF14509">
    <property type="entry name" value="GH97_C"/>
    <property type="match status" value="1"/>
</dbReference>
<evidence type="ECO:0000259" key="2">
    <source>
        <dbReference type="Pfam" id="PF14508"/>
    </source>
</evidence>
<dbReference type="InterPro" id="IPR014718">
    <property type="entry name" value="GH-type_carb-bd"/>
</dbReference>
<dbReference type="GO" id="GO:0030246">
    <property type="term" value="F:carbohydrate binding"/>
    <property type="evidence" value="ECO:0007669"/>
    <property type="project" value="InterPro"/>
</dbReference>
<proteinExistence type="predicted"/>
<feature type="domain" description="Glycosyl-hydrolase 97 C-terminal oligomerisation" evidence="3">
    <location>
        <begin position="572"/>
        <end position="672"/>
    </location>
</feature>
<dbReference type="PANTHER" id="PTHR35803">
    <property type="entry name" value="GLUCAN 1,4-ALPHA-GLUCOSIDASE SUSB-RELATED"/>
    <property type="match status" value="1"/>
</dbReference>
<gene>
    <name evidence="4" type="ORF">SAMN06265219_11910</name>
</gene>
<keyword evidence="5" id="KW-1185">Reference proteome</keyword>
<dbReference type="SUPFAM" id="SSF51445">
    <property type="entry name" value="(Trans)glycosidases"/>
    <property type="match status" value="1"/>
</dbReference>
<sequence>MALSFFNKRTKRISKKMLYLIIPLLFISCSNTDINEPFTSPDEKITVEVNRTNEGGLTYSAAYQETEIIKPSALGIEFMDSTVYAGDIEILHFEKSSTDETWEQPWGEKRLIRNHYNEYKLETVAGGHQLNIYFRLFNDGVAFRYEIPEQENLDSLNIKKEKTEFIFADNYPAWWIPAYMPDRYEYLYKKSPINELEVVHTPLTLELNDSLYVSIHEAALTDYASMVLRQSGTNTLHGELVPWSDGIAVKGSAPVTSSWRTIHITQTPGELLTSSMILNLNEPNKLEDTSWIKPGKYIGIWWGMHIDKYTWGSGERHGATTEITKKYIDFAAEHGFDGVLVEGWNIGWDGDWVNNLDAFNFTQPYPDFDIEALTEYAREKGVGLIGHHETSAGVTNYENQLEDAFQFYEDLGISRVKTGYVGPKLDGKEWHHGQFGVRHYRKVVETAAKHHVMVNAHEPIKDTGIRRTYPNMMTREGARGMEFNAWSADGGNPPEHTTILPFTRLVGGPMDFTPGVFELEIPSKPNNRVNTTLAKQLALYVVIYSPLHMASDLPENYEGEPAFQFIKDVPTDWEDTKVLQSKIGDHITVVRKDRNSEDWYLGSITDENSRTFEIDLSFLEKGVTYKAEMYQDGEEANYQSNPAAIKIASKEVTAEDTLTIDLAPGGGMAVRFERL</sequence>
<evidence type="ECO:0000259" key="3">
    <source>
        <dbReference type="Pfam" id="PF14509"/>
    </source>
</evidence>
<dbReference type="Pfam" id="PF14508">
    <property type="entry name" value="GH97_N"/>
    <property type="match status" value="1"/>
</dbReference>
<evidence type="ECO:0000313" key="4">
    <source>
        <dbReference type="EMBL" id="SMO95382.1"/>
    </source>
</evidence>
<organism evidence="4 5">
    <name type="scientific">Gracilimonas mengyeensis</name>
    <dbReference type="NCBI Taxonomy" id="1302730"/>
    <lineage>
        <taxon>Bacteria</taxon>
        <taxon>Pseudomonadati</taxon>
        <taxon>Balneolota</taxon>
        <taxon>Balneolia</taxon>
        <taxon>Balneolales</taxon>
        <taxon>Balneolaceae</taxon>
        <taxon>Gracilimonas</taxon>
    </lineage>
</organism>
<reference evidence="4 5" key="1">
    <citation type="submission" date="2017-05" db="EMBL/GenBank/DDBJ databases">
        <authorList>
            <person name="Varghese N."/>
            <person name="Submissions S."/>
        </authorList>
    </citation>
    <scope>NUCLEOTIDE SEQUENCE [LARGE SCALE GENOMIC DNA]</scope>
    <source>
        <strain evidence="4 5">DSM 21985</strain>
    </source>
</reference>
<dbReference type="InterPro" id="IPR052720">
    <property type="entry name" value="Glycosyl_hydrolase_97"/>
</dbReference>
<accession>A0A521FGT2</accession>
<dbReference type="InterPro" id="IPR017853">
    <property type="entry name" value="GH"/>
</dbReference>
<dbReference type="Gene3D" id="2.70.98.10">
    <property type="match status" value="1"/>
</dbReference>
<dbReference type="InterPro" id="IPR019563">
    <property type="entry name" value="GH97_catalytic"/>
</dbReference>
<dbReference type="Gene3D" id="3.20.20.70">
    <property type="entry name" value="Aldolase class I"/>
    <property type="match status" value="1"/>
</dbReference>
<evidence type="ECO:0000313" key="5">
    <source>
        <dbReference type="Proteomes" id="UP000317557"/>
    </source>
</evidence>
<dbReference type="PANTHER" id="PTHR35803:SF1">
    <property type="entry name" value="GLUCAN 1,4-ALPHA-GLUCOSIDASE SUSB"/>
    <property type="match status" value="1"/>
</dbReference>
<dbReference type="InterPro" id="IPR029486">
    <property type="entry name" value="GH97_N"/>
</dbReference>